<evidence type="ECO:0000256" key="1">
    <source>
        <dbReference type="SAM" id="MobiDB-lite"/>
    </source>
</evidence>
<dbReference type="AlphaFoldDB" id="A0A7V4DDK8"/>
<proteinExistence type="predicted"/>
<feature type="compositionally biased region" description="Basic and acidic residues" evidence="1">
    <location>
        <begin position="70"/>
        <end position="79"/>
    </location>
</feature>
<evidence type="ECO:0000313" key="2">
    <source>
        <dbReference type="EMBL" id="HGI29772.1"/>
    </source>
</evidence>
<sequence>MLERATELSSQKAGREILPKNQELTVSPEVVKRLVHHWRENGEKEGKISEKRQKPAKKKLPYLFIEADEDHVPLKEKKGQPPYQEEKEEEIQNPCQTRLRP</sequence>
<name>A0A7V4DDK8_9BACT</name>
<protein>
    <recommendedName>
        <fullName evidence="3">Transposase</fullName>
    </recommendedName>
</protein>
<organism evidence="2">
    <name type="scientific">Candidatus Caldatribacterium californiense</name>
    <dbReference type="NCBI Taxonomy" id="1454726"/>
    <lineage>
        <taxon>Bacteria</taxon>
        <taxon>Pseudomonadati</taxon>
        <taxon>Atribacterota</taxon>
        <taxon>Atribacteria</taxon>
        <taxon>Atribacterales</taxon>
        <taxon>Candidatus Caldatribacteriaceae</taxon>
        <taxon>Candidatus Caldatribacterium</taxon>
    </lineage>
</organism>
<feature type="region of interest" description="Disordered" evidence="1">
    <location>
        <begin position="1"/>
        <end position="20"/>
    </location>
</feature>
<dbReference type="EMBL" id="DTFV01000005">
    <property type="protein sequence ID" value="HGI29772.1"/>
    <property type="molecule type" value="Genomic_DNA"/>
</dbReference>
<reference evidence="2" key="1">
    <citation type="journal article" date="2020" name="mSystems">
        <title>Genome- and Community-Level Interaction Insights into Carbon Utilization and Element Cycling Functions of Hydrothermarchaeota in Hydrothermal Sediment.</title>
        <authorList>
            <person name="Zhou Z."/>
            <person name="Liu Y."/>
            <person name="Xu W."/>
            <person name="Pan J."/>
            <person name="Luo Z.H."/>
            <person name="Li M."/>
        </authorList>
    </citation>
    <scope>NUCLEOTIDE SEQUENCE [LARGE SCALE GENOMIC DNA]</scope>
    <source>
        <strain evidence="2">SpSt-747</strain>
    </source>
</reference>
<comment type="caution">
    <text evidence="2">The sequence shown here is derived from an EMBL/GenBank/DDBJ whole genome shotgun (WGS) entry which is preliminary data.</text>
</comment>
<feature type="region of interest" description="Disordered" evidence="1">
    <location>
        <begin position="68"/>
        <end position="101"/>
    </location>
</feature>
<evidence type="ECO:0008006" key="3">
    <source>
        <dbReference type="Google" id="ProtNLM"/>
    </source>
</evidence>
<gene>
    <name evidence="2" type="ORF">ENV30_00390</name>
</gene>
<accession>A0A7V4DDK8</accession>